<evidence type="ECO:0000313" key="2">
    <source>
        <dbReference type="Proteomes" id="UP000287651"/>
    </source>
</evidence>
<proteinExistence type="predicted"/>
<sequence>PSLAGATLAAAPTGWPQSVAPVGGHPLRAVAPAGDRPLQVASSPLVGGPWLQLVTPARGVGRGQPPPFRGPWP</sequence>
<name>A0A426WXM3_ENSVE</name>
<dbReference type="EMBL" id="AMZH03034430">
    <property type="protein sequence ID" value="RRT31989.1"/>
    <property type="molecule type" value="Genomic_DNA"/>
</dbReference>
<dbReference type="AlphaFoldDB" id="A0A426WXM3"/>
<organism evidence="1 2">
    <name type="scientific">Ensete ventricosum</name>
    <name type="common">Abyssinian banana</name>
    <name type="synonym">Musa ensete</name>
    <dbReference type="NCBI Taxonomy" id="4639"/>
    <lineage>
        <taxon>Eukaryota</taxon>
        <taxon>Viridiplantae</taxon>
        <taxon>Streptophyta</taxon>
        <taxon>Embryophyta</taxon>
        <taxon>Tracheophyta</taxon>
        <taxon>Spermatophyta</taxon>
        <taxon>Magnoliopsida</taxon>
        <taxon>Liliopsida</taxon>
        <taxon>Zingiberales</taxon>
        <taxon>Musaceae</taxon>
        <taxon>Ensete</taxon>
    </lineage>
</organism>
<evidence type="ECO:0000313" key="1">
    <source>
        <dbReference type="EMBL" id="RRT31989.1"/>
    </source>
</evidence>
<feature type="non-terminal residue" evidence="1">
    <location>
        <position position="1"/>
    </location>
</feature>
<dbReference type="Proteomes" id="UP000287651">
    <property type="component" value="Unassembled WGS sequence"/>
</dbReference>
<comment type="caution">
    <text evidence="1">The sequence shown here is derived from an EMBL/GenBank/DDBJ whole genome shotgun (WGS) entry which is preliminary data.</text>
</comment>
<gene>
    <name evidence="1" type="ORF">B296_00043816</name>
</gene>
<accession>A0A426WXM3</accession>
<protein>
    <submittedName>
        <fullName evidence="1">Uncharacterized protein</fullName>
    </submittedName>
</protein>
<reference evidence="1 2" key="1">
    <citation type="journal article" date="2014" name="Agronomy (Basel)">
        <title>A Draft Genome Sequence for Ensete ventricosum, the Drought-Tolerant Tree Against Hunger.</title>
        <authorList>
            <person name="Harrison J."/>
            <person name="Moore K.A."/>
            <person name="Paszkiewicz K."/>
            <person name="Jones T."/>
            <person name="Grant M."/>
            <person name="Ambacheew D."/>
            <person name="Muzemil S."/>
            <person name="Studholme D.J."/>
        </authorList>
    </citation>
    <scope>NUCLEOTIDE SEQUENCE [LARGE SCALE GENOMIC DNA]</scope>
</reference>